<gene>
    <name evidence="2" type="ORF">PVAP13_9KG414762</name>
</gene>
<proteinExistence type="predicted"/>
<evidence type="ECO:0000313" key="2">
    <source>
        <dbReference type="EMBL" id="KAG2545200.1"/>
    </source>
</evidence>
<accession>A0A8T0N6X9</accession>
<name>A0A8T0N6X9_PANVG</name>
<reference evidence="2" key="1">
    <citation type="submission" date="2020-05" db="EMBL/GenBank/DDBJ databases">
        <title>WGS assembly of Panicum virgatum.</title>
        <authorList>
            <person name="Lovell J.T."/>
            <person name="Jenkins J."/>
            <person name="Shu S."/>
            <person name="Juenger T.E."/>
            <person name="Schmutz J."/>
        </authorList>
    </citation>
    <scope>NUCLEOTIDE SEQUENCE</scope>
    <source>
        <strain evidence="2">AP13</strain>
    </source>
</reference>
<dbReference type="AlphaFoldDB" id="A0A8T0N6X9"/>
<protein>
    <submittedName>
        <fullName evidence="2">Uncharacterized protein</fullName>
    </submittedName>
</protein>
<dbReference type="Proteomes" id="UP000823388">
    <property type="component" value="Chromosome 9K"/>
</dbReference>
<keyword evidence="3" id="KW-1185">Reference proteome</keyword>
<evidence type="ECO:0000313" key="3">
    <source>
        <dbReference type="Proteomes" id="UP000823388"/>
    </source>
</evidence>
<feature type="region of interest" description="Disordered" evidence="1">
    <location>
        <begin position="1"/>
        <end position="133"/>
    </location>
</feature>
<dbReference type="EMBL" id="CM029053">
    <property type="protein sequence ID" value="KAG2545200.1"/>
    <property type="molecule type" value="Genomic_DNA"/>
</dbReference>
<organism evidence="2 3">
    <name type="scientific">Panicum virgatum</name>
    <name type="common">Blackwell switchgrass</name>
    <dbReference type="NCBI Taxonomy" id="38727"/>
    <lineage>
        <taxon>Eukaryota</taxon>
        <taxon>Viridiplantae</taxon>
        <taxon>Streptophyta</taxon>
        <taxon>Embryophyta</taxon>
        <taxon>Tracheophyta</taxon>
        <taxon>Spermatophyta</taxon>
        <taxon>Magnoliopsida</taxon>
        <taxon>Liliopsida</taxon>
        <taxon>Poales</taxon>
        <taxon>Poaceae</taxon>
        <taxon>PACMAD clade</taxon>
        <taxon>Panicoideae</taxon>
        <taxon>Panicodae</taxon>
        <taxon>Paniceae</taxon>
        <taxon>Panicinae</taxon>
        <taxon>Panicum</taxon>
        <taxon>Panicum sect. Hiantes</taxon>
    </lineage>
</organism>
<comment type="caution">
    <text evidence="2">The sequence shown here is derived from an EMBL/GenBank/DDBJ whole genome shotgun (WGS) entry which is preliminary data.</text>
</comment>
<sequence>MSWCPQSPQFKEASSPARAALRPTGLLRGPRSPASSGGGDTHSTRGKTSPFCRRSGALASLVPRREGKTATRHARLTRERPADAHAGAQAGASISPTGCGRRFRGALRPAPTPPSNQRLAPPRPAAFSLVSAS</sequence>
<evidence type="ECO:0000256" key="1">
    <source>
        <dbReference type="SAM" id="MobiDB-lite"/>
    </source>
</evidence>